<reference evidence="1" key="1">
    <citation type="submission" date="2017-05" db="UniProtKB">
        <authorList>
            <consortium name="EnsemblMetazoa"/>
        </authorList>
    </citation>
    <scope>IDENTIFICATION</scope>
</reference>
<name>A0A1X7T6G5_AMPQE</name>
<proteinExistence type="predicted"/>
<protein>
    <submittedName>
        <fullName evidence="1">Uncharacterized protein</fullName>
    </submittedName>
</protein>
<dbReference type="EnsemblMetazoa" id="Aqu2.1.10082_001">
    <property type="protein sequence ID" value="Aqu2.1.10082_001"/>
    <property type="gene ID" value="Aqu2.1.10082"/>
</dbReference>
<dbReference type="InParanoid" id="A0A1X7T6G5"/>
<sequence>HPIQPVIGNIGVRNLELEVDQISKLQDIANELQEKYDFLVPTVKESLESNHIDVENAKLLIIERLKRKAHVVPILMPCIGILERAHDFESFFKFLSKYSFIGYLNYKLLKALSQLVKDDEVNRHFLEYEEKYAKLLNAACFTNLIHLFEKHSDFSPTAPLGLPYVSFRLERPWLFTKVYTWISTFGEFSWSYYALLKQLRKNCIIVTYAILPSILDDVMRDLKDPVILKRLKDKGITVFELPQEEEDFDKILPNEEEFTANEEPISRVNASILQESSASVEDNTATTSTMSGTLSTIKMEDIDECSTIEKSIIIDSA</sequence>
<organism evidence="1">
    <name type="scientific">Amphimedon queenslandica</name>
    <name type="common">Sponge</name>
    <dbReference type="NCBI Taxonomy" id="400682"/>
    <lineage>
        <taxon>Eukaryota</taxon>
        <taxon>Metazoa</taxon>
        <taxon>Porifera</taxon>
        <taxon>Demospongiae</taxon>
        <taxon>Heteroscleromorpha</taxon>
        <taxon>Haplosclerida</taxon>
        <taxon>Niphatidae</taxon>
        <taxon>Amphimedon</taxon>
    </lineage>
</organism>
<accession>A0A1X7T6G5</accession>
<evidence type="ECO:0000313" key="1">
    <source>
        <dbReference type="EnsemblMetazoa" id="Aqu2.1.10082_001"/>
    </source>
</evidence>
<dbReference type="AlphaFoldDB" id="A0A1X7T6G5"/>